<dbReference type="InterPro" id="IPR059054">
    <property type="entry name" value="Inh_N"/>
</dbReference>
<reference evidence="3 4" key="1">
    <citation type="journal article" date="2010" name="Virol. J.">
        <title>Genomes of the T4-related bacteriophages as windows on microbial genome evolution.</title>
        <authorList>
            <person name="Petrov V.M."/>
            <person name="Ratnayaka S."/>
            <person name="Nolan J.M."/>
            <person name="Miller E.S."/>
            <person name="Karam J.D."/>
        </authorList>
    </citation>
    <scope>NUCLEOTIDE SEQUENCE [LARGE SCALE GENOMIC DNA]</scope>
    <source>
        <strain evidence="3">Acj133</strain>
    </source>
</reference>
<protein>
    <submittedName>
        <fullName evidence="3">Inh inhibitor of prohead protease gp21</fullName>
    </submittedName>
</protein>
<dbReference type="Proteomes" id="UP000000330">
    <property type="component" value="Segment"/>
</dbReference>
<keyword evidence="4" id="KW-1185">Reference proteome</keyword>
<feature type="domain" description="Inh N-terminal" evidence="1">
    <location>
        <begin position="1"/>
        <end position="49"/>
    </location>
</feature>
<evidence type="ECO:0000259" key="2">
    <source>
        <dbReference type="Pfam" id="PF26098"/>
    </source>
</evidence>
<gene>
    <name evidence="3" type="primary">inh</name>
    <name evidence="3" type="ORF">Acj133p181</name>
</gene>
<evidence type="ECO:0000259" key="1">
    <source>
        <dbReference type="Pfam" id="PF26097"/>
    </source>
</evidence>
<dbReference type="GeneID" id="10323168"/>
<dbReference type="KEGG" id="vg:10323168"/>
<dbReference type="GO" id="GO:0008233">
    <property type="term" value="F:peptidase activity"/>
    <property type="evidence" value="ECO:0007669"/>
    <property type="project" value="UniProtKB-KW"/>
</dbReference>
<dbReference type="InterPro" id="IPR059055">
    <property type="entry name" value="Inh_C"/>
</dbReference>
<dbReference type="RefSeq" id="YP_004300762.1">
    <property type="nucleotide sequence ID" value="NC_015250.1"/>
</dbReference>
<accession>D9I6B5</accession>
<name>D9I6B5_9CAUD</name>
<dbReference type="Pfam" id="PF26097">
    <property type="entry name" value="Phage_Inh_N"/>
    <property type="match status" value="1"/>
</dbReference>
<feature type="domain" description="Inh C-terminal" evidence="2">
    <location>
        <begin position="151"/>
        <end position="211"/>
    </location>
</feature>
<dbReference type="EMBL" id="HM114315">
    <property type="protein sequence ID" value="ADJ19496.1"/>
    <property type="molecule type" value="Genomic_DNA"/>
</dbReference>
<proteinExistence type="predicted"/>
<dbReference type="GO" id="GO:0006508">
    <property type="term" value="P:proteolysis"/>
    <property type="evidence" value="ECO:0007669"/>
    <property type="project" value="UniProtKB-KW"/>
</dbReference>
<sequence>MIDKEYIDSLLELPKREAKEAFVEYAQGFGIELKKNLTIEAMIEKFTAEIKALHNEPMPEETEGLTMSELLAQEDGRIVVQAAEPKVEPVVEETPEATIDPVSDEVTQPIETPVPVEETPTEAIQDQPVIESEELPPGFYPTLSLMGPAPGYTNIPYWIWDFIEQNKDWKSKIHIAREVDRRVLYSLLYYIKRQKTVQIRESRNSRFHILN</sequence>
<keyword evidence="3" id="KW-0378">Hydrolase</keyword>
<organism evidence="3 4">
    <name type="scientific">Acinetobacter phage 133</name>
    <dbReference type="NCBI Taxonomy" id="2919552"/>
    <lineage>
        <taxon>Viruses</taxon>
        <taxon>Duplodnaviria</taxon>
        <taxon>Heunggongvirae</taxon>
        <taxon>Uroviricota</taxon>
        <taxon>Caudoviricetes</taxon>
        <taxon>Pantevenvirales</taxon>
        <taxon>Straboviridae</taxon>
        <taxon>Tevenvirinae</taxon>
        <taxon>Centumtrigintavirus</taxon>
        <taxon>Centumtrigintavirus cv133</taxon>
        <taxon>Acinetobacter virus 133</taxon>
    </lineage>
</organism>
<evidence type="ECO:0000313" key="3">
    <source>
        <dbReference type="EMBL" id="ADJ19496.1"/>
    </source>
</evidence>
<keyword evidence="3" id="KW-0645">Protease</keyword>
<dbReference type="Pfam" id="PF26098">
    <property type="entry name" value="Phage_Inh_C"/>
    <property type="match status" value="1"/>
</dbReference>
<evidence type="ECO:0000313" key="4">
    <source>
        <dbReference type="Proteomes" id="UP000000330"/>
    </source>
</evidence>